<dbReference type="PANTHER" id="PTHR38460">
    <property type="entry name" value="TAUTOMERASE YOLI-RELATED"/>
    <property type="match status" value="1"/>
</dbReference>
<reference evidence="1" key="1">
    <citation type="submission" date="2021-01" db="EMBL/GenBank/DDBJ databases">
        <title>Whole genome shotgun sequence of Actinocatenispora rupis NBRC 107355.</title>
        <authorList>
            <person name="Komaki H."/>
            <person name="Tamura T."/>
        </authorList>
    </citation>
    <scope>NUCLEOTIDE SEQUENCE</scope>
    <source>
        <strain evidence="1">NBRC 107355</strain>
    </source>
</reference>
<protein>
    <submittedName>
        <fullName evidence="1">Putative 4-oxalocrotonate tautomerase</fullName>
    </submittedName>
</protein>
<dbReference type="InterPro" id="IPR014347">
    <property type="entry name" value="Tautomerase/MIF_sf"/>
</dbReference>
<dbReference type="Gene3D" id="3.30.429.10">
    <property type="entry name" value="Macrophage Migration Inhibitory Factor"/>
    <property type="match status" value="1"/>
</dbReference>
<keyword evidence="2" id="KW-1185">Reference proteome</keyword>
<dbReference type="Pfam" id="PF14552">
    <property type="entry name" value="Tautomerase_2"/>
    <property type="match status" value="1"/>
</dbReference>
<dbReference type="EMBL" id="BOMB01000044">
    <property type="protein sequence ID" value="GID15543.1"/>
    <property type="molecule type" value="Genomic_DNA"/>
</dbReference>
<organism evidence="1 2">
    <name type="scientific">Actinocatenispora rupis</name>
    <dbReference type="NCBI Taxonomy" id="519421"/>
    <lineage>
        <taxon>Bacteria</taxon>
        <taxon>Bacillati</taxon>
        <taxon>Actinomycetota</taxon>
        <taxon>Actinomycetes</taxon>
        <taxon>Micromonosporales</taxon>
        <taxon>Micromonosporaceae</taxon>
        <taxon>Actinocatenispora</taxon>
    </lineage>
</organism>
<dbReference type="RefSeq" id="WP_203663901.1">
    <property type="nucleotide sequence ID" value="NZ_BAAAZM010000023.1"/>
</dbReference>
<dbReference type="InterPro" id="IPR037479">
    <property type="entry name" value="Tauto_MSAD"/>
</dbReference>
<dbReference type="AlphaFoldDB" id="A0A8J3JIE3"/>
<evidence type="ECO:0000313" key="2">
    <source>
        <dbReference type="Proteomes" id="UP000612808"/>
    </source>
</evidence>
<name>A0A8J3JIE3_9ACTN</name>
<dbReference type="Proteomes" id="UP000612808">
    <property type="component" value="Unassembled WGS sequence"/>
</dbReference>
<gene>
    <name evidence="1" type="ORF">Aru02nite_64320</name>
</gene>
<evidence type="ECO:0000313" key="1">
    <source>
        <dbReference type="EMBL" id="GID15543.1"/>
    </source>
</evidence>
<comment type="caution">
    <text evidence="1">The sequence shown here is derived from an EMBL/GenBank/DDBJ whole genome shotgun (WGS) entry which is preliminary data.</text>
</comment>
<accession>A0A8J3JIE3</accession>
<dbReference type="SUPFAM" id="SSF55331">
    <property type="entry name" value="Tautomerase/MIF"/>
    <property type="match status" value="1"/>
</dbReference>
<dbReference type="PANTHER" id="PTHR38460:SF1">
    <property type="entry name" value="TAUTOMERASE YOLI-RELATED"/>
    <property type="match status" value="1"/>
</dbReference>
<proteinExistence type="predicted"/>
<sequence length="132" mass="14058">MPLVRIDLSAERDNAQAIADGVHQALVDSIGIPATDRFQILTRHPAAELIADPSYLGVQRHDVVFVQISLVGGRPTDLKVALYRRIAEVLAPLGVRGDDLFVTLTENGLADWSVGNGEAQLLGLGTVPGLPT</sequence>